<feature type="compositionally biased region" description="Basic and acidic residues" evidence="1">
    <location>
        <begin position="1"/>
        <end position="17"/>
    </location>
</feature>
<dbReference type="InterPro" id="IPR013096">
    <property type="entry name" value="Cupin_2"/>
</dbReference>
<reference evidence="3" key="1">
    <citation type="submission" date="2017-11" db="EMBL/GenBank/DDBJ databases">
        <authorList>
            <person name="Kajale S.C."/>
            <person name="Sharma A."/>
        </authorList>
    </citation>
    <scope>NUCLEOTIDE SEQUENCE</scope>
    <source>
        <strain evidence="3">LS1_42</strain>
    </source>
</reference>
<evidence type="ECO:0000313" key="4">
    <source>
        <dbReference type="Proteomes" id="UP000766904"/>
    </source>
</evidence>
<feature type="region of interest" description="Disordered" evidence="1">
    <location>
        <begin position="1"/>
        <end position="21"/>
    </location>
</feature>
<dbReference type="Proteomes" id="UP000766904">
    <property type="component" value="Unassembled WGS sequence"/>
</dbReference>
<dbReference type="EMBL" id="PHNJ01000017">
    <property type="protein sequence ID" value="TYL36465.1"/>
    <property type="molecule type" value="Genomic_DNA"/>
</dbReference>
<name>A0A8J8Q3J7_9EURY</name>
<dbReference type="AlphaFoldDB" id="A0A8J8Q3J7"/>
<dbReference type="RefSeq" id="WP_148860115.1">
    <property type="nucleotide sequence ID" value="NZ_PHNJ01000017.1"/>
</dbReference>
<protein>
    <submittedName>
        <fullName evidence="3">Cupin</fullName>
    </submittedName>
</protein>
<dbReference type="Gene3D" id="2.60.120.10">
    <property type="entry name" value="Jelly Rolls"/>
    <property type="match status" value="1"/>
</dbReference>
<evidence type="ECO:0000313" key="3">
    <source>
        <dbReference type="EMBL" id="TYL36465.1"/>
    </source>
</evidence>
<comment type="caution">
    <text evidence="3">The sequence shown here is derived from an EMBL/GenBank/DDBJ whole genome shotgun (WGS) entry which is preliminary data.</text>
</comment>
<evidence type="ECO:0000256" key="1">
    <source>
        <dbReference type="SAM" id="MobiDB-lite"/>
    </source>
</evidence>
<gene>
    <name evidence="3" type="ORF">CV102_21810</name>
</gene>
<organism evidence="3 4">
    <name type="scientific">Natronococcus pandeyae</name>
    <dbReference type="NCBI Taxonomy" id="2055836"/>
    <lineage>
        <taxon>Archaea</taxon>
        <taxon>Methanobacteriati</taxon>
        <taxon>Methanobacteriota</taxon>
        <taxon>Stenosarchaea group</taxon>
        <taxon>Halobacteria</taxon>
        <taxon>Halobacteriales</taxon>
        <taxon>Natrialbaceae</taxon>
        <taxon>Natronococcus</taxon>
    </lineage>
</organism>
<feature type="domain" description="Cupin type-2" evidence="2">
    <location>
        <begin position="40"/>
        <end position="101"/>
    </location>
</feature>
<dbReference type="Pfam" id="PF07883">
    <property type="entry name" value="Cupin_2"/>
    <property type="match status" value="1"/>
</dbReference>
<dbReference type="OrthoDB" id="199885at2157"/>
<sequence>MATNDDHSVTETERATLEELEGSSRVQVFDGEPRTIKLALDAGERIPPHQHPDRQIVLHLLEGRLRLTVGDDDHEVEAGELVRFDGDQEISPEALEESTAVLVLAKRSEE</sequence>
<dbReference type="SUPFAM" id="SSF51182">
    <property type="entry name" value="RmlC-like cupins"/>
    <property type="match status" value="1"/>
</dbReference>
<dbReference type="InterPro" id="IPR011051">
    <property type="entry name" value="RmlC_Cupin_sf"/>
</dbReference>
<keyword evidence="4" id="KW-1185">Reference proteome</keyword>
<evidence type="ECO:0000259" key="2">
    <source>
        <dbReference type="Pfam" id="PF07883"/>
    </source>
</evidence>
<accession>A0A8J8Q3J7</accession>
<dbReference type="InterPro" id="IPR014710">
    <property type="entry name" value="RmlC-like_jellyroll"/>
</dbReference>
<proteinExistence type="predicted"/>